<proteinExistence type="predicted"/>
<dbReference type="AlphaFoldDB" id="A0A2N6QMN9"/>
<gene>
    <name evidence="1" type="ORF">CJ231_12725</name>
</gene>
<reference evidence="1 2" key="1">
    <citation type="submission" date="2017-09" db="EMBL/GenBank/DDBJ databases">
        <title>Bacterial strain isolated from the female urinary microbiota.</title>
        <authorList>
            <person name="Thomas-White K."/>
            <person name="Kumar N."/>
            <person name="Forster S."/>
            <person name="Putonti C."/>
            <person name="Lawley T."/>
            <person name="Wolfe A.J."/>
        </authorList>
    </citation>
    <scope>NUCLEOTIDE SEQUENCE [LARGE SCALE GENOMIC DNA]</scope>
    <source>
        <strain evidence="1 2">UMB0536</strain>
    </source>
</reference>
<dbReference type="EMBL" id="PNGJ01000016">
    <property type="protein sequence ID" value="PMC22704.1"/>
    <property type="molecule type" value="Genomic_DNA"/>
</dbReference>
<sequence length="61" mass="6786">MHNLMAKFKKILEICKQYAGNQVNGKRKVPQPSSIKAARSAGRILFNKSVFLSSCFGSLSR</sequence>
<comment type="caution">
    <text evidence="1">The sequence shown here is derived from an EMBL/GenBank/DDBJ whole genome shotgun (WGS) entry which is preliminary data.</text>
</comment>
<name>A0A2N6QMN9_9BACT</name>
<organism evidence="1 2">
    <name type="scientific">Hoylesella buccalis</name>
    <dbReference type="NCBI Taxonomy" id="28127"/>
    <lineage>
        <taxon>Bacteria</taxon>
        <taxon>Pseudomonadati</taxon>
        <taxon>Bacteroidota</taxon>
        <taxon>Bacteroidia</taxon>
        <taxon>Bacteroidales</taxon>
        <taxon>Prevotellaceae</taxon>
        <taxon>Hoylesella</taxon>
    </lineage>
</organism>
<protein>
    <submittedName>
        <fullName evidence="1">Uncharacterized protein</fullName>
    </submittedName>
</protein>
<dbReference type="Proteomes" id="UP000235564">
    <property type="component" value="Unassembled WGS sequence"/>
</dbReference>
<evidence type="ECO:0000313" key="2">
    <source>
        <dbReference type="Proteomes" id="UP000235564"/>
    </source>
</evidence>
<evidence type="ECO:0000313" key="1">
    <source>
        <dbReference type="EMBL" id="PMC22704.1"/>
    </source>
</evidence>
<accession>A0A2N6QMN9</accession>